<feature type="compositionally biased region" description="Acidic residues" evidence="2">
    <location>
        <begin position="938"/>
        <end position="959"/>
    </location>
</feature>
<feature type="compositionally biased region" description="Low complexity" evidence="2">
    <location>
        <begin position="964"/>
        <end position="982"/>
    </location>
</feature>
<keyword evidence="1" id="KW-0040">ANK repeat</keyword>
<dbReference type="Pfam" id="PF12796">
    <property type="entry name" value="Ank_2"/>
    <property type="match status" value="2"/>
</dbReference>
<dbReference type="SMART" id="SM00248">
    <property type="entry name" value="ANK"/>
    <property type="match status" value="8"/>
</dbReference>
<dbReference type="Pfam" id="PF06985">
    <property type="entry name" value="HET"/>
    <property type="match status" value="1"/>
</dbReference>
<feature type="domain" description="Heterokaryon incompatibility" evidence="3">
    <location>
        <begin position="50"/>
        <end position="183"/>
    </location>
</feature>
<dbReference type="InterPro" id="IPR052895">
    <property type="entry name" value="HetReg/Transcr_Mod"/>
</dbReference>
<dbReference type="InterPro" id="IPR010730">
    <property type="entry name" value="HET"/>
</dbReference>
<dbReference type="STRING" id="1229662.W3XNQ6"/>
<evidence type="ECO:0000313" key="5">
    <source>
        <dbReference type="Proteomes" id="UP000030651"/>
    </source>
</evidence>
<evidence type="ECO:0000259" key="3">
    <source>
        <dbReference type="Pfam" id="PF06985"/>
    </source>
</evidence>
<dbReference type="EMBL" id="KI912109">
    <property type="protein sequence ID" value="ETS87142.1"/>
    <property type="molecule type" value="Genomic_DNA"/>
</dbReference>
<dbReference type="Proteomes" id="UP000030651">
    <property type="component" value="Unassembled WGS sequence"/>
</dbReference>
<organism evidence="4 5">
    <name type="scientific">Pestalotiopsis fici (strain W106-1 / CGMCC3.15140)</name>
    <dbReference type="NCBI Taxonomy" id="1229662"/>
    <lineage>
        <taxon>Eukaryota</taxon>
        <taxon>Fungi</taxon>
        <taxon>Dikarya</taxon>
        <taxon>Ascomycota</taxon>
        <taxon>Pezizomycotina</taxon>
        <taxon>Sordariomycetes</taxon>
        <taxon>Xylariomycetidae</taxon>
        <taxon>Amphisphaeriales</taxon>
        <taxon>Sporocadaceae</taxon>
        <taxon>Pestalotiopsis</taxon>
    </lineage>
</organism>
<dbReference type="AlphaFoldDB" id="W3XNQ6"/>
<evidence type="ECO:0000313" key="4">
    <source>
        <dbReference type="EMBL" id="ETS87142.1"/>
    </source>
</evidence>
<dbReference type="InParanoid" id="W3XNQ6"/>
<dbReference type="KEGG" id="pfy:PFICI_00970"/>
<dbReference type="eggNOG" id="KOG4177">
    <property type="taxonomic scope" value="Eukaryota"/>
</dbReference>
<dbReference type="InterPro" id="IPR036770">
    <property type="entry name" value="Ankyrin_rpt-contain_sf"/>
</dbReference>
<feature type="repeat" description="ANK" evidence="1">
    <location>
        <begin position="672"/>
        <end position="694"/>
    </location>
</feature>
<proteinExistence type="predicted"/>
<dbReference type="InterPro" id="IPR002110">
    <property type="entry name" value="Ankyrin_rpt"/>
</dbReference>
<dbReference type="PANTHER" id="PTHR24148">
    <property type="entry name" value="ANKYRIN REPEAT DOMAIN-CONTAINING PROTEIN 39 HOMOLOG-RELATED"/>
    <property type="match status" value="1"/>
</dbReference>
<dbReference type="PROSITE" id="PS50088">
    <property type="entry name" value="ANK_REPEAT"/>
    <property type="match status" value="5"/>
</dbReference>
<keyword evidence="5" id="KW-1185">Reference proteome</keyword>
<feature type="repeat" description="ANK" evidence="1">
    <location>
        <begin position="787"/>
        <end position="819"/>
    </location>
</feature>
<feature type="region of interest" description="Disordered" evidence="2">
    <location>
        <begin position="908"/>
        <end position="990"/>
    </location>
</feature>
<dbReference type="RefSeq" id="XP_007827742.1">
    <property type="nucleotide sequence ID" value="XM_007829551.1"/>
</dbReference>
<dbReference type="PANTHER" id="PTHR24148:SF78">
    <property type="entry name" value="HETEROKARYON INCOMPATIBILITY DOMAIN-CONTAINING PROTEIN"/>
    <property type="match status" value="1"/>
</dbReference>
<evidence type="ECO:0000256" key="1">
    <source>
        <dbReference type="PROSITE-ProRule" id="PRU00023"/>
    </source>
</evidence>
<sequence length="1085" mass="120247">MGPPYIYQALPSSQSIRLLRLFPSAGASEPLKGQLLEYSLQDMHDHEEPYDALSYVWGETDTTHFIELDGCNLAITANLQTALTYVRHRIRDKLLWVDALCIDQDNKREKEHQIGLMYGIYACASCVVVWLGEMADESDQALEDLRKVGRQWHINTKKEGQISDRIIALFQRPWFERIWVLQEVGAARRVQIRCGHREMDGYAFGIAANLLKPSLEAGGEWQALQNTIRSVAYLMQGSVFRSPYDLSTALAEGICTFGELVDMFHDRKATTAQDKVFALLGMSSVDMSSSGLLPDYTVSVRQLFQRLVEFVISNQISIECQKEEEIAVLKAVGYVLGTVIDAEHDDRFNNMQRVNVHWRDVLAEYSSKELYPDVLMLRNSTILLRKGDLICLLDGATTPTIVRLYHDFSVVVVAAASSLTHKENVSTAKLRVDDAMRLQLVRRDFILIWDWAYPFEQDHDWNSYVEWAAGHQWELQGPSSSKEPFSGDYLSRLSQSALLCMDARGLRESENVFHWTFNQFDANLATNAGVTSSERAFAALLNGMSSESIIWVDSKVSKTFGAVRISSSGAASVLFCWAAGWHLNHVANRLIQSGKVDPNFAYFSRPILSLVANLGSEDYVKRLVQAKADVDARDGVIKNGRTALMVAAEAGHLGVVDILLEAGANLNLELYEGQTALTIAAKAGHLSVVDRLLQVKEKLGPKIRSSSSDRTTFLINYESDDSEAENQLLRARNREVPGEESVQTALKEAVKAGHLTVVDRLLQATANVNSRLISSNQYCVTGLPARPGPTVLIEAAGVGHLTVVNRLLEVGADPNTVGYASERTTPLRKAARAGHLSVIERLLEANANVNESGRCGSRQTVLMEAAKGGHLPVIERLLEAGANPNAIAHVTYNEYLNDYQDATILSVSESESDQAEPSQAQSDQTESDQSESDRAESDQSESDQSESDQSESDPAEFDQSESRPSVSGLVRSESSSISGRYPSTRRYPSIRRQHRSALDFALERGHTVVAQRLREAGGVVTEWPADDLDLETSGTAPFAHDSDYVRGVTEGPPDDPKMEEFHEFGMWLQGFGVARYEAPSSREEV</sequence>
<dbReference type="Gene3D" id="1.25.40.20">
    <property type="entry name" value="Ankyrin repeat-containing domain"/>
    <property type="match status" value="2"/>
</dbReference>
<accession>W3XNQ6</accession>
<dbReference type="PROSITE" id="PS50297">
    <property type="entry name" value="ANK_REP_REGION"/>
    <property type="match status" value="5"/>
</dbReference>
<evidence type="ECO:0000256" key="2">
    <source>
        <dbReference type="SAM" id="MobiDB-lite"/>
    </source>
</evidence>
<dbReference type="PRINTS" id="PR01415">
    <property type="entry name" value="ANKYRIN"/>
</dbReference>
<feature type="repeat" description="ANK" evidence="1">
    <location>
        <begin position="639"/>
        <end position="671"/>
    </location>
</feature>
<protein>
    <recommendedName>
        <fullName evidence="3">Heterokaryon incompatibility domain-containing protein</fullName>
    </recommendedName>
</protein>
<feature type="region of interest" description="Disordered" evidence="2">
    <location>
        <begin position="1034"/>
        <end position="1059"/>
    </location>
</feature>
<dbReference type="OrthoDB" id="194358at2759"/>
<reference evidence="5" key="1">
    <citation type="journal article" date="2015" name="BMC Genomics">
        <title>Genomic and transcriptomic analysis of the endophytic fungus Pestalotiopsis fici reveals its lifestyle and high potential for synthesis of natural products.</title>
        <authorList>
            <person name="Wang X."/>
            <person name="Zhang X."/>
            <person name="Liu L."/>
            <person name="Xiang M."/>
            <person name="Wang W."/>
            <person name="Sun X."/>
            <person name="Che Y."/>
            <person name="Guo L."/>
            <person name="Liu G."/>
            <person name="Guo L."/>
            <person name="Wang C."/>
            <person name="Yin W.B."/>
            <person name="Stadler M."/>
            <person name="Zhang X."/>
            <person name="Liu X."/>
        </authorList>
    </citation>
    <scope>NUCLEOTIDE SEQUENCE [LARGE SCALE GENOMIC DNA]</scope>
    <source>
        <strain evidence="5">W106-1 / CGMCC3.15140</strain>
    </source>
</reference>
<dbReference type="GeneID" id="19265983"/>
<feature type="repeat" description="ANK" evidence="1">
    <location>
        <begin position="822"/>
        <end position="854"/>
    </location>
</feature>
<feature type="repeat" description="ANK" evidence="1">
    <location>
        <begin position="857"/>
        <end position="889"/>
    </location>
</feature>
<name>W3XNQ6_PESFW</name>
<dbReference type="HOGENOM" id="CLU_004184_9_2_1"/>
<dbReference type="SUPFAM" id="SSF48403">
    <property type="entry name" value="Ankyrin repeat"/>
    <property type="match status" value="1"/>
</dbReference>
<gene>
    <name evidence="4" type="ORF">PFICI_00970</name>
</gene>